<dbReference type="Gene3D" id="3.40.630.30">
    <property type="match status" value="1"/>
</dbReference>
<evidence type="ECO:0000259" key="3">
    <source>
        <dbReference type="PROSITE" id="PS51186"/>
    </source>
</evidence>
<comment type="caution">
    <text evidence="4">The sequence shown here is derived from an EMBL/GenBank/DDBJ whole genome shotgun (WGS) entry which is preliminary data.</text>
</comment>
<dbReference type="AlphaFoldDB" id="A0A1J5RZZ7"/>
<dbReference type="GO" id="GO:0047617">
    <property type="term" value="F:fatty acyl-CoA hydrolase activity"/>
    <property type="evidence" value="ECO:0007669"/>
    <property type="project" value="TreeGrafter"/>
</dbReference>
<dbReference type="PANTHER" id="PTHR31793">
    <property type="entry name" value="4-HYDROXYBENZOYL-COA THIOESTERASE FAMILY MEMBER"/>
    <property type="match status" value="1"/>
</dbReference>
<dbReference type="InterPro" id="IPR016181">
    <property type="entry name" value="Acyl_CoA_acyltransferase"/>
</dbReference>
<dbReference type="NCBIfam" id="TIGR00051">
    <property type="entry name" value="YbgC/FadM family acyl-CoA thioesterase"/>
    <property type="match status" value="1"/>
</dbReference>
<reference evidence="4" key="1">
    <citation type="submission" date="2016-10" db="EMBL/GenBank/DDBJ databases">
        <title>Sequence of Gallionella enrichment culture.</title>
        <authorList>
            <person name="Poehlein A."/>
            <person name="Muehling M."/>
            <person name="Daniel R."/>
        </authorList>
    </citation>
    <scope>NUCLEOTIDE SEQUENCE</scope>
</reference>
<dbReference type="InterPro" id="IPR000182">
    <property type="entry name" value="GNAT_dom"/>
</dbReference>
<dbReference type="PANTHER" id="PTHR31793:SF27">
    <property type="entry name" value="NOVEL THIOESTERASE SUPERFAMILY DOMAIN AND SAPOSIN A-TYPE DOMAIN CONTAINING PROTEIN (0610012H03RIK)"/>
    <property type="match status" value="1"/>
</dbReference>
<dbReference type="CDD" id="cd04301">
    <property type="entry name" value="NAT_SF"/>
    <property type="match status" value="1"/>
</dbReference>
<protein>
    <submittedName>
        <fullName evidence="4">Putative N-acetyltransferase YjcF</fullName>
        <ecNumber evidence="4">2.3.1.-</ecNumber>
    </submittedName>
</protein>
<dbReference type="InterPro" id="IPR029069">
    <property type="entry name" value="HotDog_dom_sf"/>
</dbReference>
<dbReference type="InterPro" id="IPR050563">
    <property type="entry name" value="4-hydroxybenzoyl-CoA_TE"/>
</dbReference>
<sequence length="296" mass="33291">MPMTHSQRADFRFFHRLQVRWAEVDMQQVVFNGHYLLYFDTAMSAYWKALGLPYVQALQTLGGDFYVKKAALTYHSPARLDDWIEIGIGLVRLGKSSMVLRTAMFVQDRLLASGEMVYVFTTPGPQARAQAMPHALRELLESYERGEPMLRVQLGDWHALGEHARAIRTAVFVHEQGIPAELEWDEHDVHCRHAVVFNRLGMPVACGRLLPDGHIGRVAVIQAMRGSLIGRLLMRDLMHEAKVAGHRHVEISAQQAVTGFYRKLGFASIGPPYLEAGIPHVPMRADLARLPVSPAP</sequence>
<accession>A0A1J5RZZ7</accession>
<keyword evidence="2" id="KW-0378">Hydrolase</keyword>
<dbReference type="GO" id="GO:0016747">
    <property type="term" value="F:acyltransferase activity, transferring groups other than amino-acyl groups"/>
    <property type="evidence" value="ECO:0007669"/>
    <property type="project" value="InterPro"/>
</dbReference>
<dbReference type="SUPFAM" id="SSF54637">
    <property type="entry name" value="Thioesterase/thiol ester dehydrase-isomerase"/>
    <property type="match status" value="1"/>
</dbReference>
<dbReference type="PROSITE" id="PS51186">
    <property type="entry name" value="GNAT"/>
    <property type="match status" value="1"/>
</dbReference>
<evidence type="ECO:0000313" key="4">
    <source>
        <dbReference type="EMBL" id="OIQ95075.1"/>
    </source>
</evidence>
<keyword evidence="4" id="KW-0012">Acyltransferase</keyword>
<dbReference type="CDD" id="cd00586">
    <property type="entry name" value="4HBT"/>
    <property type="match status" value="1"/>
</dbReference>
<proteinExistence type="inferred from homology"/>
<evidence type="ECO:0000256" key="2">
    <source>
        <dbReference type="ARBA" id="ARBA00022801"/>
    </source>
</evidence>
<organism evidence="4">
    <name type="scientific">mine drainage metagenome</name>
    <dbReference type="NCBI Taxonomy" id="410659"/>
    <lineage>
        <taxon>unclassified sequences</taxon>
        <taxon>metagenomes</taxon>
        <taxon>ecological metagenomes</taxon>
    </lineage>
</organism>
<gene>
    <name evidence="4" type="primary">yjcF_6</name>
    <name evidence="4" type="ORF">GALL_229990</name>
</gene>
<dbReference type="Pfam" id="PF13673">
    <property type="entry name" value="Acetyltransf_10"/>
    <property type="match status" value="1"/>
</dbReference>
<dbReference type="EC" id="2.3.1.-" evidence="4"/>
<name>A0A1J5RZZ7_9ZZZZ</name>
<dbReference type="InterPro" id="IPR006683">
    <property type="entry name" value="Thioestr_dom"/>
</dbReference>
<keyword evidence="4" id="KW-0808">Transferase</keyword>
<dbReference type="InterPro" id="IPR006684">
    <property type="entry name" value="YbgC/YbaW"/>
</dbReference>
<evidence type="ECO:0000256" key="1">
    <source>
        <dbReference type="ARBA" id="ARBA00005953"/>
    </source>
</evidence>
<dbReference type="Gene3D" id="3.10.129.10">
    <property type="entry name" value="Hotdog Thioesterase"/>
    <property type="match status" value="1"/>
</dbReference>
<dbReference type="EMBL" id="MLJW01000174">
    <property type="protein sequence ID" value="OIQ95075.1"/>
    <property type="molecule type" value="Genomic_DNA"/>
</dbReference>
<dbReference type="Pfam" id="PF03061">
    <property type="entry name" value="4HBT"/>
    <property type="match status" value="1"/>
</dbReference>
<comment type="similarity">
    <text evidence="1">Belongs to the 4-hydroxybenzoyl-CoA thioesterase family.</text>
</comment>
<dbReference type="SUPFAM" id="SSF55729">
    <property type="entry name" value="Acyl-CoA N-acyltransferases (Nat)"/>
    <property type="match status" value="1"/>
</dbReference>
<feature type="domain" description="N-acetyltransferase" evidence="3">
    <location>
        <begin position="150"/>
        <end position="288"/>
    </location>
</feature>